<dbReference type="OMA" id="PMANDHA"/>
<dbReference type="STRING" id="74649.A0A2P6QHW5"/>
<sequence length="305" mass="34268">MQFLSSYAFTYILSLQVRLREVLEDGQVHTKRLGSHRGAVHKLAVEPGNPNILYSCGDDSFIQHFDLRSNTATKLFSCSKLIRGEQHPFMLDLYDMVIDPWNPNYFCLGGNDAYARVYDMRKCWQDASGGLVKPVNTFRPAHLIQTTHFMITGLAYSNSGELLVSYSDEHIYLFQKNMGLGHSPSFLPKDMAELDMPEQFVGHRNINTCRVSFFGPNDEYVLSGSYCGHIFIWKKNGGELIRVMMGDSLGVHDIQPHPHNPVITTGGSGNNLKLWTPMANDHASPLPDNITQVLSQSLAVSQSKR</sequence>
<reference evidence="3 4" key="1">
    <citation type="journal article" date="2018" name="Nat. Genet.">
        <title>The Rosa genome provides new insights in the design of modern roses.</title>
        <authorList>
            <person name="Bendahmane M."/>
        </authorList>
    </citation>
    <scope>NUCLEOTIDE SEQUENCE [LARGE SCALE GENOMIC DNA]</scope>
    <source>
        <strain evidence="4">cv. Old Blush</strain>
    </source>
</reference>
<comment type="caution">
    <text evidence="3">The sequence shown here is derived from an EMBL/GenBank/DDBJ whole genome shotgun (WGS) entry which is preliminary data.</text>
</comment>
<protein>
    <submittedName>
        <fullName evidence="3">Putative transcription factor WD40-like family</fullName>
    </submittedName>
</protein>
<dbReference type="Gramene" id="PRQ33766">
    <property type="protein sequence ID" value="PRQ33766"/>
    <property type="gene ID" value="RchiOBHm_Chr5g0061271"/>
</dbReference>
<keyword evidence="4" id="KW-1185">Reference proteome</keyword>
<dbReference type="InterPro" id="IPR036322">
    <property type="entry name" value="WD40_repeat_dom_sf"/>
</dbReference>
<evidence type="ECO:0000313" key="4">
    <source>
        <dbReference type="Proteomes" id="UP000238479"/>
    </source>
</evidence>
<proteinExistence type="predicted"/>
<dbReference type="EMBL" id="PDCK01000043">
    <property type="protein sequence ID" value="PRQ33766.1"/>
    <property type="molecule type" value="Genomic_DNA"/>
</dbReference>
<dbReference type="AlphaFoldDB" id="A0A2P6QHW5"/>
<dbReference type="SUPFAM" id="SSF50978">
    <property type="entry name" value="WD40 repeat-like"/>
    <property type="match status" value="1"/>
</dbReference>
<dbReference type="GO" id="GO:0080008">
    <property type="term" value="C:Cul4-RING E3 ubiquitin ligase complex"/>
    <property type="evidence" value="ECO:0007669"/>
    <property type="project" value="TreeGrafter"/>
</dbReference>
<evidence type="ECO:0000256" key="2">
    <source>
        <dbReference type="ARBA" id="ARBA00022737"/>
    </source>
</evidence>
<name>A0A2P6QHW5_ROSCH</name>
<organism evidence="3 4">
    <name type="scientific">Rosa chinensis</name>
    <name type="common">China rose</name>
    <dbReference type="NCBI Taxonomy" id="74649"/>
    <lineage>
        <taxon>Eukaryota</taxon>
        <taxon>Viridiplantae</taxon>
        <taxon>Streptophyta</taxon>
        <taxon>Embryophyta</taxon>
        <taxon>Tracheophyta</taxon>
        <taxon>Spermatophyta</taxon>
        <taxon>Magnoliopsida</taxon>
        <taxon>eudicotyledons</taxon>
        <taxon>Gunneridae</taxon>
        <taxon>Pentapetalae</taxon>
        <taxon>rosids</taxon>
        <taxon>fabids</taxon>
        <taxon>Rosales</taxon>
        <taxon>Rosaceae</taxon>
        <taxon>Rosoideae</taxon>
        <taxon>Rosoideae incertae sedis</taxon>
        <taxon>Rosa</taxon>
    </lineage>
</organism>
<evidence type="ECO:0000256" key="1">
    <source>
        <dbReference type="ARBA" id="ARBA00022574"/>
    </source>
</evidence>
<dbReference type="Proteomes" id="UP000238479">
    <property type="component" value="Chromosome 5"/>
</dbReference>
<accession>A0A2P6QHW5</accession>
<dbReference type="Gene3D" id="2.130.10.10">
    <property type="entry name" value="YVTN repeat-like/Quinoprotein amine dehydrogenase"/>
    <property type="match status" value="2"/>
</dbReference>
<keyword evidence="2" id="KW-0677">Repeat</keyword>
<dbReference type="InterPro" id="IPR045151">
    <property type="entry name" value="DCAF8"/>
</dbReference>
<keyword evidence="1" id="KW-0853">WD repeat</keyword>
<dbReference type="Pfam" id="PF00400">
    <property type="entry name" value="WD40"/>
    <property type="match status" value="3"/>
</dbReference>
<evidence type="ECO:0000313" key="3">
    <source>
        <dbReference type="EMBL" id="PRQ33766.1"/>
    </source>
</evidence>
<dbReference type="PANTHER" id="PTHR15574">
    <property type="entry name" value="WD REPEAT DOMAIN-CONTAINING FAMILY"/>
    <property type="match status" value="1"/>
</dbReference>
<dbReference type="PANTHER" id="PTHR15574:SF65">
    <property type="entry name" value="TRANSDUCIN_WD40 REPEAT-LIKE SUPERFAMILY PROTEIN"/>
    <property type="match status" value="1"/>
</dbReference>
<gene>
    <name evidence="3" type="ORF">RchiOBHm_Chr5g0061271</name>
</gene>
<dbReference type="InterPro" id="IPR001680">
    <property type="entry name" value="WD40_rpt"/>
</dbReference>
<dbReference type="GO" id="GO:0005737">
    <property type="term" value="C:cytoplasm"/>
    <property type="evidence" value="ECO:0007669"/>
    <property type="project" value="TreeGrafter"/>
</dbReference>
<dbReference type="InterPro" id="IPR015943">
    <property type="entry name" value="WD40/YVTN_repeat-like_dom_sf"/>
</dbReference>
<dbReference type="SMART" id="SM00320">
    <property type="entry name" value="WD40"/>
    <property type="match status" value="5"/>
</dbReference>